<feature type="domain" description="Lacto-N-biose phosphorylase central" evidence="2">
    <location>
        <begin position="465"/>
        <end position="685"/>
    </location>
</feature>
<dbReference type="Pfam" id="PF09508">
    <property type="entry name" value="Lact_bio_phlase"/>
    <property type="match status" value="1"/>
</dbReference>
<dbReference type="STRING" id="33007.HMPREF3198_00174"/>
<dbReference type="InterPro" id="IPR029062">
    <property type="entry name" value="Class_I_gatase-like"/>
</dbReference>
<organism evidence="3 4">
    <name type="scientific">Winkia neuii</name>
    <dbReference type="NCBI Taxonomy" id="33007"/>
    <lineage>
        <taxon>Bacteria</taxon>
        <taxon>Bacillati</taxon>
        <taxon>Actinomycetota</taxon>
        <taxon>Actinomycetes</taxon>
        <taxon>Actinomycetales</taxon>
        <taxon>Actinomycetaceae</taxon>
        <taxon>Winkia</taxon>
    </lineage>
</organism>
<dbReference type="NCBIfam" id="TIGR02336">
    <property type="entry name" value="1,3-beta-galactosyl-N-acetylhexosamine phosphorylase"/>
    <property type="match status" value="1"/>
</dbReference>
<dbReference type="Gene3D" id="2.60.40.10">
    <property type="entry name" value="Immunoglobulins"/>
    <property type="match status" value="1"/>
</dbReference>
<dbReference type="AlphaFoldDB" id="A0A2I1IMD5"/>
<sequence>MDSGRLTLPIEEGMDSQLRELVQRLKPDAVRNSDGTALPAVAKELVDKVYATYFPSRGDHDWSRAHPDQRVHQYLMSRRHVGGGEPLHIDVMEGYFSQQFAPEMDCDKSKYWQVIDRTTNSEVPYGQWSVRQAPARAIDRAAEAANSGPQDPEAASAIVTIEDPEPFHEYTVNFLARQIWDSTQIYNYLTNDWAADPNRKKDKTYDPAYAQTWQFMQRALKEWLGEHPEVDVVRFTTFFYHFTLVFGEDAREKYVDWFGYSAAVSVPALEEFERVKGYALRPEDFVDAGYYNSPFRPPRKRFLDWIDFVSSQVADKAKVLVETTHEAGREAMMFLGDNWIGTEPYGKYFSQIGLDAVVGSVGNAATCRMISDIEGVRYTEGRFLPYFFPDVFNPEGDPVGEANESWLGARRAIIRNPLDRMGYGGYLSLAVAHPDFIERVEQIVAEFRSLHSVSDGQRPENSRIKVAIVNAWGSLRAWQTHMVAHALHYREAYSYVGVIEALAGLPFDVKFMSFADVQNGGLEGIDVVINAGSAGTAFSGGPVWEDPALVVAMREFVAGGGGFIGVGEPTGLTAKAAGTSGVTFALADVLGVDRERDWSLSTDKYPRRAREHFVTADLDSPFVPGEALAGVFTTTGTSLAHTEGGVSLAVNEYFGGRAVYATGMAYSVANARLLHRAIYWAAGAEGEWEQAGLCSNPALEVAHYPNGKILVANITGSDQSGIISGFSTEPVNVPSMQVKWVK</sequence>
<reference evidence="3 4" key="1">
    <citation type="submission" date="2017-12" db="EMBL/GenBank/DDBJ databases">
        <title>Phylogenetic diversity of female urinary microbiome.</title>
        <authorList>
            <person name="Thomas-White K."/>
            <person name="Wolfe A.J."/>
        </authorList>
    </citation>
    <scope>NUCLEOTIDE SEQUENCE [LARGE SCALE GENOMIC DNA]</scope>
    <source>
        <strain evidence="3 4">UMB0402</strain>
    </source>
</reference>
<name>A0A2I1IMD5_9ACTO</name>
<evidence type="ECO:0000313" key="4">
    <source>
        <dbReference type="Proteomes" id="UP000235122"/>
    </source>
</evidence>
<protein>
    <submittedName>
        <fullName evidence="3">1,3-beta-galactosyl-N-acetylhexosamine phosphorylase</fullName>
    </submittedName>
</protein>
<dbReference type="Proteomes" id="UP000235122">
    <property type="component" value="Unassembled WGS sequence"/>
</dbReference>
<feature type="domain" description="Lacto-N-biose phosphorylase-like N-terminal TIM barrel" evidence="1">
    <location>
        <begin position="4"/>
        <end position="460"/>
    </location>
</feature>
<evidence type="ECO:0000313" key="3">
    <source>
        <dbReference type="EMBL" id="PKY72252.1"/>
    </source>
</evidence>
<accession>A0A2I1IMD5</accession>
<dbReference type="RefSeq" id="WP_029769430.1">
    <property type="nucleotide sequence ID" value="NZ_JASOXK010000005.1"/>
</dbReference>
<dbReference type="GeneID" id="35866836"/>
<dbReference type="SUPFAM" id="SSF52317">
    <property type="entry name" value="Class I glutamine amidotransferase-like"/>
    <property type="match status" value="1"/>
</dbReference>
<dbReference type="GO" id="GO:0005975">
    <property type="term" value="P:carbohydrate metabolic process"/>
    <property type="evidence" value="ECO:0007669"/>
    <property type="project" value="UniProtKB-ARBA"/>
</dbReference>
<evidence type="ECO:0000259" key="2">
    <source>
        <dbReference type="Pfam" id="PF17385"/>
    </source>
</evidence>
<evidence type="ECO:0000259" key="1">
    <source>
        <dbReference type="Pfam" id="PF09508"/>
    </source>
</evidence>
<dbReference type="Pfam" id="PF17385">
    <property type="entry name" value="LBP_M"/>
    <property type="match status" value="1"/>
</dbReference>
<comment type="caution">
    <text evidence="3">The sequence shown here is derived from an EMBL/GenBank/DDBJ whole genome shotgun (WGS) entry which is preliminary data.</text>
</comment>
<proteinExistence type="predicted"/>
<dbReference type="InterPro" id="IPR035363">
    <property type="entry name" value="LBP_M"/>
</dbReference>
<dbReference type="GO" id="GO:0004645">
    <property type="term" value="F:1,4-alpha-oligoglucan phosphorylase activity"/>
    <property type="evidence" value="ECO:0007669"/>
    <property type="project" value="InterPro"/>
</dbReference>
<dbReference type="InterPro" id="IPR013783">
    <property type="entry name" value="Ig-like_fold"/>
</dbReference>
<dbReference type="InterPro" id="IPR035080">
    <property type="entry name" value="Lact_bio_phlase-like_N"/>
</dbReference>
<dbReference type="Gene3D" id="3.40.50.880">
    <property type="match status" value="1"/>
</dbReference>
<keyword evidence="4" id="KW-1185">Reference proteome</keyword>
<dbReference type="EMBL" id="PKKO01000003">
    <property type="protein sequence ID" value="PKY72252.1"/>
    <property type="molecule type" value="Genomic_DNA"/>
</dbReference>
<gene>
    <name evidence="3" type="primary">gnpA</name>
    <name evidence="3" type="ORF">CYJ19_05220</name>
</gene>
<dbReference type="Gene3D" id="3.20.20.80">
    <property type="entry name" value="Glycosidases"/>
    <property type="match status" value="1"/>
</dbReference>
<dbReference type="InterPro" id="IPR012711">
    <property type="entry name" value="Lacto-N-biose_phosphorylase"/>
</dbReference>